<dbReference type="InterPro" id="IPR000718">
    <property type="entry name" value="Peptidase_M13"/>
</dbReference>
<evidence type="ECO:0000313" key="13">
    <source>
        <dbReference type="Proteomes" id="UP001150924"/>
    </source>
</evidence>
<dbReference type="AlphaFoldDB" id="A0A9X3EUU1"/>
<organism evidence="12 13">
    <name type="scientific">Nannocystis pusilla</name>
    <dbReference type="NCBI Taxonomy" id="889268"/>
    <lineage>
        <taxon>Bacteria</taxon>
        <taxon>Pseudomonadati</taxon>
        <taxon>Myxococcota</taxon>
        <taxon>Polyangia</taxon>
        <taxon>Nannocystales</taxon>
        <taxon>Nannocystaceae</taxon>
        <taxon>Nannocystis</taxon>
    </lineage>
</organism>
<evidence type="ECO:0000256" key="7">
    <source>
        <dbReference type="ARBA" id="ARBA00023049"/>
    </source>
</evidence>
<dbReference type="InterPro" id="IPR018497">
    <property type="entry name" value="Peptidase_M13_C"/>
</dbReference>
<dbReference type="PANTHER" id="PTHR11733">
    <property type="entry name" value="ZINC METALLOPROTEASE FAMILY M13 NEPRILYSIN-RELATED"/>
    <property type="match status" value="1"/>
</dbReference>
<dbReference type="GO" id="GO:0016485">
    <property type="term" value="P:protein processing"/>
    <property type="evidence" value="ECO:0007669"/>
    <property type="project" value="TreeGrafter"/>
</dbReference>
<evidence type="ECO:0000256" key="2">
    <source>
        <dbReference type="ARBA" id="ARBA00007357"/>
    </source>
</evidence>
<keyword evidence="9" id="KW-0732">Signal</keyword>
<dbReference type="InterPro" id="IPR042089">
    <property type="entry name" value="Peptidase_M13_dom_2"/>
</dbReference>
<feature type="domain" description="Peptidase M13 N-terminal" evidence="11">
    <location>
        <begin position="46"/>
        <end position="417"/>
    </location>
</feature>
<dbReference type="PROSITE" id="PS51885">
    <property type="entry name" value="NEPRILYSIN"/>
    <property type="match status" value="1"/>
</dbReference>
<evidence type="ECO:0000256" key="6">
    <source>
        <dbReference type="ARBA" id="ARBA00022833"/>
    </source>
</evidence>
<keyword evidence="4" id="KW-0479">Metal-binding</keyword>
<protein>
    <submittedName>
        <fullName evidence="12">M13 family metallopeptidase</fullName>
    </submittedName>
</protein>
<dbReference type="PRINTS" id="PR00786">
    <property type="entry name" value="NEPRILYSIN"/>
</dbReference>
<dbReference type="GO" id="GO:0004222">
    <property type="term" value="F:metalloendopeptidase activity"/>
    <property type="evidence" value="ECO:0007669"/>
    <property type="project" value="InterPro"/>
</dbReference>
<dbReference type="Gene3D" id="3.40.390.10">
    <property type="entry name" value="Collagenase (Catalytic Domain)"/>
    <property type="match status" value="1"/>
</dbReference>
<keyword evidence="3" id="KW-0645">Protease</keyword>
<feature type="region of interest" description="Disordered" evidence="8">
    <location>
        <begin position="638"/>
        <end position="775"/>
    </location>
</feature>
<feature type="domain" description="Peptidase M13 C-terminal" evidence="10">
    <location>
        <begin position="469"/>
        <end position="593"/>
    </location>
</feature>
<reference evidence="12" key="1">
    <citation type="submission" date="2022-11" db="EMBL/GenBank/DDBJ databases">
        <title>Minimal conservation of predation-associated metabolite biosynthetic gene clusters underscores biosynthetic potential of Myxococcota including descriptions for ten novel species: Archangium lansinium sp. nov., Myxococcus landrumus sp. nov., Nannocystis bai.</title>
        <authorList>
            <person name="Ahearne A."/>
            <person name="Stevens C."/>
            <person name="Phillips K."/>
        </authorList>
    </citation>
    <scope>NUCLEOTIDE SEQUENCE</scope>
    <source>
        <strain evidence="12">Na p29</strain>
    </source>
</reference>
<evidence type="ECO:0000256" key="5">
    <source>
        <dbReference type="ARBA" id="ARBA00022801"/>
    </source>
</evidence>
<comment type="cofactor">
    <cofactor evidence="1">
        <name>Zn(2+)</name>
        <dbReference type="ChEBI" id="CHEBI:29105"/>
    </cofactor>
</comment>
<feature type="compositionally biased region" description="Basic and acidic residues" evidence="8">
    <location>
        <begin position="730"/>
        <end position="751"/>
    </location>
</feature>
<proteinExistence type="inferred from homology"/>
<dbReference type="InterPro" id="IPR024079">
    <property type="entry name" value="MetalloPept_cat_dom_sf"/>
</dbReference>
<evidence type="ECO:0000256" key="3">
    <source>
        <dbReference type="ARBA" id="ARBA00022670"/>
    </source>
</evidence>
<evidence type="ECO:0000256" key="4">
    <source>
        <dbReference type="ARBA" id="ARBA00022723"/>
    </source>
</evidence>
<feature type="chain" id="PRO_5040769184" evidence="9">
    <location>
        <begin position="24"/>
        <end position="806"/>
    </location>
</feature>
<evidence type="ECO:0000256" key="8">
    <source>
        <dbReference type="SAM" id="MobiDB-lite"/>
    </source>
</evidence>
<feature type="compositionally biased region" description="Basic and acidic residues" evidence="8">
    <location>
        <begin position="689"/>
        <end position="698"/>
    </location>
</feature>
<keyword evidence="5" id="KW-0378">Hydrolase</keyword>
<feature type="signal peptide" evidence="9">
    <location>
        <begin position="1"/>
        <end position="23"/>
    </location>
</feature>
<feature type="compositionally biased region" description="Polar residues" evidence="8">
    <location>
        <begin position="719"/>
        <end position="729"/>
    </location>
</feature>
<evidence type="ECO:0000256" key="1">
    <source>
        <dbReference type="ARBA" id="ARBA00001947"/>
    </source>
</evidence>
<sequence length="806" mass="87160">MNPRFRRFTVSLTLLAAACPAGAPTQPPLEVGGRLDLDGMDPSVAPGDDFYRYANGAWEARTPIPADRPSFGTTQQMQDDASERVRAIVEEAARTPGSKLGDLYASFVDEATVARRGITPVAPWLRAIGSAADHDALAVETARLARFDVGGLFGVSVETDDREPGRHMLVLRQAGLGLPNRGFYEHTDSTMNAIRSDYCEYMEKMLTLAGEADAAERAAAVLAFETALARAHWSVSDSRDAVRTYNRSTPAELERLAPGFPWRRALAAMGFAEPSSLVVAQPSALAGEAQVYRHTPLPVLQDYARLRVLTSYSRYLSPPFENARFAFYGRALAGTPEPLPRWRRGVSLVGAVLRDLVGQAYVARHFPPEAEAQARELVADLIAALDDRLARAAWMTPQTRERARAKLARTRIQLGYPSKWIDYAGLEIVRDDLVGNLARASAFQFERMVARLGAPTDPAEWLAPVTVPNAYASASVNEIILPAAVLQPPLFDPSADPALNYAGIGATIGHELSHLFDDQGRKYDADGRLGDWWTAEDERGFHGREAALVAQYDDYEPLPGQRVQGSLTVGENIADLAGLGLALAAYRRSRAGARDTFKKLHARAAVLPRLGARGGRSTAITRCGPSCCPTLTLPPASARGPCATSTPGTPRSTCGRGTASISRRRSACPSGARIDATRCGPGFAANGDVRMDRQNGERDEVEAEEPARRDAQRYPRGISTASAARSAGQQHDERGDDQHAEADVEEHEPARRQPRLVGGRRGGGGRRRGAGRALRSHRAGLVAGVRHHPGRLVPGRGARLDVLRVM</sequence>
<dbReference type="PANTHER" id="PTHR11733:SF167">
    <property type="entry name" value="FI17812P1-RELATED"/>
    <property type="match status" value="1"/>
</dbReference>
<comment type="similarity">
    <text evidence="2">Belongs to the peptidase M13 family.</text>
</comment>
<keyword evidence="13" id="KW-1185">Reference proteome</keyword>
<name>A0A9X3EUU1_9BACT</name>
<evidence type="ECO:0000313" key="12">
    <source>
        <dbReference type="EMBL" id="MCY1010712.1"/>
    </source>
</evidence>
<accession>A0A9X3EUU1</accession>
<keyword evidence="6" id="KW-0862">Zinc</keyword>
<dbReference type="GO" id="GO:0005886">
    <property type="term" value="C:plasma membrane"/>
    <property type="evidence" value="ECO:0007669"/>
    <property type="project" value="TreeGrafter"/>
</dbReference>
<dbReference type="Proteomes" id="UP001150924">
    <property type="component" value="Unassembled WGS sequence"/>
</dbReference>
<dbReference type="Pfam" id="PF05649">
    <property type="entry name" value="Peptidase_M13_N"/>
    <property type="match status" value="1"/>
</dbReference>
<dbReference type="EMBL" id="JAPNKE010000002">
    <property type="protein sequence ID" value="MCY1010712.1"/>
    <property type="molecule type" value="Genomic_DNA"/>
</dbReference>
<feature type="compositionally biased region" description="Basic residues" evidence="8">
    <location>
        <begin position="763"/>
        <end position="775"/>
    </location>
</feature>
<comment type="caution">
    <text evidence="12">The sequence shown here is derived from an EMBL/GenBank/DDBJ whole genome shotgun (WGS) entry which is preliminary data.</text>
</comment>
<evidence type="ECO:0000259" key="10">
    <source>
        <dbReference type="Pfam" id="PF01431"/>
    </source>
</evidence>
<gene>
    <name evidence="12" type="ORF">OV079_35140</name>
</gene>
<keyword evidence="7" id="KW-0482">Metalloprotease</keyword>
<dbReference type="InterPro" id="IPR008753">
    <property type="entry name" value="Peptidase_M13_N"/>
</dbReference>
<dbReference type="Pfam" id="PF01431">
    <property type="entry name" value="Peptidase_M13"/>
    <property type="match status" value="1"/>
</dbReference>
<dbReference type="CDD" id="cd08662">
    <property type="entry name" value="M13"/>
    <property type="match status" value="1"/>
</dbReference>
<dbReference type="PROSITE" id="PS51257">
    <property type="entry name" value="PROKAR_LIPOPROTEIN"/>
    <property type="match status" value="1"/>
</dbReference>
<dbReference type="Gene3D" id="1.10.1380.10">
    <property type="entry name" value="Neutral endopeptidase , domain2"/>
    <property type="match status" value="1"/>
</dbReference>
<dbReference type="GO" id="GO:0046872">
    <property type="term" value="F:metal ion binding"/>
    <property type="evidence" value="ECO:0007669"/>
    <property type="project" value="UniProtKB-KW"/>
</dbReference>
<dbReference type="SUPFAM" id="SSF55486">
    <property type="entry name" value="Metalloproteases ('zincins'), catalytic domain"/>
    <property type="match status" value="1"/>
</dbReference>
<evidence type="ECO:0000256" key="9">
    <source>
        <dbReference type="SAM" id="SignalP"/>
    </source>
</evidence>
<feature type="compositionally biased region" description="Polar residues" evidence="8">
    <location>
        <begin position="643"/>
        <end position="652"/>
    </location>
</feature>
<evidence type="ECO:0000259" key="11">
    <source>
        <dbReference type="Pfam" id="PF05649"/>
    </source>
</evidence>